<dbReference type="InterPro" id="IPR003495">
    <property type="entry name" value="CobW/HypB/UreG_nucleotide-bd"/>
</dbReference>
<gene>
    <name evidence="3" type="ORF">SCF082_LOCUS16128</name>
</gene>
<feature type="compositionally biased region" description="Basic and acidic residues" evidence="1">
    <location>
        <begin position="223"/>
        <end position="243"/>
    </location>
</feature>
<evidence type="ECO:0000259" key="2">
    <source>
        <dbReference type="Pfam" id="PF02492"/>
    </source>
</evidence>
<dbReference type="Gene3D" id="2.30.42.10">
    <property type="match status" value="1"/>
</dbReference>
<name>A0ABP0K9J3_9DINO</name>
<dbReference type="SUPFAM" id="SSF50156">
    <property type="entry name" value="PDZ domain-like"/>
    <property type="match status" value="1"/>
</dbReference>
<sequence>MERPGLPVCIITGFLGAGKTTLLNHILNQQGARVAVFVNEFGSVDIDGDLIRWQGKIDEARVVTLDNGCMCCEVNADLQRQLRKILEAQKKAPEKLDLLVIETSGLCDPAPVLSTLEQLDDLAVSLHLDTVVTVMDASDLCDHVPKSAQALSLQETAAQQIKYCDLVLLNKCDLLGGMDSDRVALLEERFAEVLSKVQENPPRILRCEHAIVDLSLLSNLDSSETRTELSPKAKRPRVQESKVNHGPRTTAASFTYLARVLSLCDDGSDRDGEESSVVERQNGSEEQHQKATAAGERQPEDVNTVADAKEMGKDQLDKEETHQQEQDDVYQDWQWQKILELVSNPPEQPSLSGCVHLGYSSTKAAAEDLSLSGGSGNPIVVMAVASEGPARRAGVLAGYQLIALNGRDLTKSQWSETSAEQLLACLASTNAHAAWLKMA</sequence>
<dbReference type="Pfam" id="PF02492">
    <property type="entry name" value="cobW"/>
    <property type="match status" value="1"/>
</dbReference>
<feature type="compositionally biased region" description="Acidic residues" evidence="1">
    <location>
        <begin position="267"/>
        <end position="276"/>
    </location>
</feature>
<dbReference type="InterPro" id="IPR051316">
    <property type="entry name" value="Zinc-reg_GTPase_activator"/>
</dbReference>
<keyword evidence="4" id="KW-1185">Reference proteome</keyword>
<evidence type="ECO:0000313" key="3">
    <source>
        <dbReference type="EMBL" id="CAK9023224.1"/>
    </source>
</evidence>
<dbReference type="CDD" id="cd03112">
    <property type="entry name" value="CobW-like"/>
    <property type="match status" value="1"/>
</dbReference>
<dbReference type="SUPFAM" id="SSF52540">
    <property type="entry name" value="P-loop containing nucleoside triphosphate hydrolases"/>
    <property type="match status" value="1"/>
</dbReference>
<proteinExistence type="predicted"/>
<feature type="region of interest" description="Disordered" evidence="1">
    <location>
        <begin position="222"/>
        <end position="247"/>
    </location>
</feature>
<organism evidence="3 4">
    <name type="scientific">Durusdinium trenchii</name>
    <dbReference type="NCBI Taxonomy" id="1381693"/>
    <lineage>
        <taxon>Eukaryota</taxon>
        <taxon>Sar</taxon>
        <taxon>Alveolata</taxon>
        <taxon>Dinophyceae</taxon>
        <taxon>Suessiales</taxon>
        <taxon>Symbiodiniaceae</taxon>
        <taxon>Durusdinium</taxon>
    </lineage>
</organism>
<comment type="caution">
    <text evidence="3">The sequence shown here is derived from an EMBL/GenBank/DDBJ whole genome shotgun (WGS) entry which is preliminary data.</text>
</comment>
<feature type="region of interest" description="Disordered" evidence="1">
    <location>
        <begin position="267"/>
        <end position="303"/>
    </location>
</feature>
<accession>A0ABP0K9J3</accession>
<feature type="domain" description="CobW/HypB/UreG nucleotide-binding" evidence="2">
    <location>
        <begin position="7"/>
        <end position="180"/>
    </location>
</feature>
<evidence type="ECO:0000313" key="4">
    <source>
        <dbReference type="Proteomes" id="UP001642464"/>
    </source>
</evidence>
<dbReference type="Proteomes" id="UP001642464">
    <property type="component" value="Unassembled WGS sequence"/>
</dbReference>
<reference evidence="3 4" key="1">
    <citation type="submission" date="2024-02" db="EMBL/GenBank/DDBJ databases">
        <authorList>
            <person name="Chen Y."/>
            <person name="Shah S."/>
            <person name="Dougan E. K."/>
            <person name="Thang M."/>
            <person name="Chan C."/>
        </authorList>
    </citation>
    <scope>NUCLEOTIDE SEQUENCE [LARGE SCALE GENOMIC DNA]</scope>
</reference>
<dbReference type="InterPro" id="IPR036034">
    <property type="entry name" value="PDZ_sf"/>
</dbReference>
<dbReference type="InterPro" id="IPR027417">
    <property type="entry name" value="P-loop_NTPase"/>
</dbReference>
<evidence type="ECO:0000256" key="1">
    <source>
        <dbReference type="SAM" id="MobiDB-lite"/>
    </source>
</evidence>
<dbReference type="EMBL" id="CAXAMM010010391">
    <property type="protein sequence ID" value="CAK9023224.1"/>
    <property type="molecule type" value="Genomic_DNA"/>
</dbReference>
<dbReference type="Gene3D" id="3.40.50.300">
    <property type="entry name" value="P-loop containing nucleotide triphosphate hydrolases"/>
    <property type="match status" value="1"/>
</dbReference>
<protein>
    <submittedName>
        <fullName evidence="3">Metal chaperone YciC</fullName>
    </submittedName>
</protein>
<dbReference type="PANTHER" id="PTHR13748">
    <property type="entry name" value="COBW-RELATED"/>
    <property type="match status" value="1"/>
</dbReference>